<dbReference type="Pfam" id="PF06429">
    <property type="entry name" value="Flg_bbr_C"/>
    <property type="match status" value="1"/>
</dbReference>
<evidence type="ECO:0000259" key="4">
    <source>
        <dbReference type="Pfam" id="PF22692"/>
    </source>
</evidence>
<dbReference type="EMBL" id="CAJRAY010000081">
    <property type="protein sequence ID" value="CAG5091451.1"/>
    <property type="molecule type" value="Genomic_DNA"/>
</dbReference>
<dbReference type="Proteomes" id="UP000681526">
    <property type="component" value="Unassembled WGS sequence"/>
</dbReference>
<dbReference type="PROSITE" id="PS00588">
    <property type="entry name" value="FLAGELLA_BB_ROD"/>
    <property type="match status" value="1"/>
</dbReference>
<keyword evidence="6" id="KW-1185">Reference proteome</keyword>
<comment type="similarity">
    <text evidence="1">Belongs to the flagella basal body rod proteins family.</text>
</comment>
<dbReference type="SUPFAM" id="SSF117143">
    <property type="entry name" value="Flagellar hook protein flgE"/>
    <property type="match status" value="1"/>
</dbReference>
<sequence length="288" mass="31249">MLRGLYTAAAGMVTQQRRHDTVTNNISNLNTPGYKQVTPVGRSFPEMLLYLTGIEGDKPARIGAVNTGVFAEESLSVHIQGDAYATGRMSDFAIQANLQVPGLRFDSSGKAIDADGNVVFQPQAFFTVQDRDGGIRYTRNGSFLVNDEGFLVTNDGSFVLGTDNNPIQFPPGLSLDRLSLTGDLRFVDADGADAGVQLLITVIENPNRLVQEGYGKFRLNDEDADLARAAEAGDLIEVRQGYLERSNVDAAQAMVDLMSALRAYESNQKVIQFYDQSLGKAVNEVGKV</sequence>
<accession>A0ABN7S3J4</accession>
<gene>
    <name evidence="5" type="primary">txxe 2885-flhO</name>
    <name evidence="5" type="ORF">TXXE_15705</name>
</gene>
<dbReference type="InterPro" id="IPR001444">
    <property type="entry name" value="Flag_bb_rod_N"/>
</dbReference>
<dbReference type="PANTHER" id="PTHR30435:SF19">
    <property type="entry name" value="FLAGELLAR BASAL-BODY ROD PROTEIN FLGG"/>
    <property type="match status" value="1"/>
</dbReference>
<evidence type="ECO:0000256" key="1">
    <source>
        <dbReference type="ARBA" id="ARBA00009677"/>
    </source>
</evidence>
<feature type="domain" description="Flagellar basal body rod protein N-terminal" evidence="2">
    <location>
        <begin position="5"/>
        <end position="35"/>
    </location>
</feature>
<protein>
    <submittedName>
        <fullName evidence="5">Flagellar basal-body rod protein</fullName>
    </submittedName>
</protein>
<dbReference type="InterPro" id="IPR019776">
    <property type="entry name" value="Flagellar_basal_body_rod_CS"/>
</dbReference>
<evidence type="ECO:0000313" key="6">
    <source>
        <dbReference type="Proteomes" id="UP000681526"/>
    </source>
</evidence>
<keyword evidence="5" id="KW-0966">Cell projection</keyword>
<dbReference type="Pfam" id="PF22692">
    <property type="entry name" value="LlgE_F_G_D1"/>
    <property type="match status" value="1"/>
</dbReference>
<name>A0ABN7S3J4_THEXY</name>
<evidence type="ECO:0000259" key="3">
    <source>
        <dbReference type="Pfam" id="PF06429"/>
    </source>
</evidence>
<comment type="caution">
    <text evidence="5">The sequence shown here is derived from an EMBL/GenBank/DDBJ whole genome shotgun (WGS) entry which is preliminary data.</text>
</comment>
<reference evidence="5 6" key="1">
    <citation type="submission" date="2021-04" db="EMBL/GenBank/DDBJ databases">
        <authorList>
            <person name="Rakotoarivonina H."/>
        </authorList>
    </citation>
    <scope>NUCLEOTIDE SEQUENCE [LARGE SCALE GENOMIC DNA]</scope>
    <source>
        <strain evidence="5 6">XE</strain>
    </source>
</reference>
<feature type="domain" description="Flagellar hook protein FlgE/F/G-like D1" evidence="4">
    <location>
        <begin position="123"/>
        <end position="173"/>
    </location>
</feature>
<evidence type="ECO:0000259" key="2">
    <source>
        <dbReference type="Pfam" id="PF00460"/>
    </source>
</evidence>
<dbReference type="RefSeq" id="WP_213485602.1">
    <property type="nucleotide sequence ID" value="NZ_CAJRAY010000081.1"/>
</dbReference>
<feature type="domain" description="Flagellar basal-body/hook protein C-terminal" evidence="3">
    <location>
        <begin position="239"/>
        <end position="283"/>
    </location>
</feature>
<organism evidence="5 6">
    <name type="scientific">Thermobacillus xylanilyticus</name>
    <dbReference type="NCBI Taxonomy" id="76633"/>
    <lineage>
        <taxon>Bacteria</taxon>
        <taxon>Bacillati</taxon>
        <taxon>Bacillota</taxon>
        <taxon>Bacilli</taxon>
        <taxon>Bacillales</taxon>
        <taxon>Paenibacillaceae</taxon>
        <taxon>Thermobacillus</taxon>
    </lineage>
</organism>
<evidence type="ECO:0000313" key="5">
    <source>
        <dbReference type="EMBL" id="CAG5091451.1"/>
    </source>
</evidence>
<proteinExistence type="inferred from homology"/>
<dbReference type="InterPro" id="IPR053967">
    <property type="entry name" value="LlgE_F_G-like_D1"/>
</dbReference>
<dbReference type="InterPro" id="IPR037925">
    <property type="entry name" value="FlgE/F/G-like"/>
</dbReference>
<keyword evidence="5" id="KW-0282">Flagellum</keyword>
<dbReference type="PANTHER" id="PTHR30435">
    <property type="entry name" value="FLAGELLAR PROTEIN"/>
    <property type="match status" value="1"/>
</dbReference>
<keyword evidence="5" id="KW-0969">Cilium</keyword>
<dbReference type="Pfam" id="PF00460">
    <property type="entry name" value="Flg_bb_rod"/>
    <property type="match status" value="1"/>
</dbReference>
<dbReference type="InterPro" id="IPR010930">
    <property type="entry name" value="Flg_bb/hook_C_dom"/>
</dbReference>